<reference evidence="2 3" key="1">
    <citation type="submission" date="2014-12" db="EMBL/GenBank/DDBJ databases">
        <title>Draft genome sequences of 29 type strains of Enterococci.</title>
        <authorList>
            <person name="Zhong Z."/>
            <person name="Sun Z."/>
            <person name="Liu W."/>
            <person name="Zhang W."/>
            <person name="Zhang H."/>
        </authorList>
    </citation>
    <scope>NUCLEOTIDE SEQUENCE [LARGE SCALE GENOMIC DNA]</scope>
    <source>
        <strain evidence="2 3">DSM 17029</strain>
    </source>
</reference>
<protein>
    <submittedName>
        <fullName evidence="2">Adenylate cyclase</fullName>
    </submittedName>
</protein>
<dbReference type="InterPro" id="IPR023577">
    <property type="entry name" value="CYTH_domain"/>
</dbReference>
<evidence type="ECO:0000313" key="2">
    <source>
        <dbReference type="EMBL" id="OJG18880.1"/>
    </source>
</evidence>
<dbReference type="AlphaFoldDB" id="A0A1L8RGJ0"/>
<dbReference type="STRING" id="214095.RU97_GL001498"/>
<dbReference type="SUPFAM" id="SSF55154">
    <property type="entry name" value="CYTH-like phosphatases"/>
    <property type="match status" value="1"/>
</dbReference>
<dbReference type="EMBL" id="JXKH01000003">
    <property type="protein sequence ID" value="OJG18880.1"/>
    <property type="molecule type" value="Genomic_DNA"/>
</dbReference>
<dbReference type="PROSITE" id="PS51707">
    <property type="entry name" value="CYTH"/>
    <property type="match status" value="1"/>
</dbReference>
<dbReference type="Gene3D" id="2.40.320.10">
    <property type="entry name" value="Hypothetical Protein Pfu-838710-001"/>
    <property type="match status" value="1"/>
</dbReference>
<dbReference type="SMART" id="SM01118">
    <property type="entry name" value="CYTH"/>
    <property type="match status" value="1"/>
</dbReference>
<accession>A0A1L8RGJ0</accession>
<proteinExistence type="predicted"/>
<dbReference type="Pfam" id="PF01928">
    <property type="entry name" value="CYTH"/>
    <property type="match status" value="1"/>
</dbReference>
<gene>
    <name evidence="2" type="ORF">RU97_GL001498</name>
</gene>
<dbReference type="CDD" id="cd07762">
    <property type="entry name" value="CYTH-like_Pase_1"/>
    <property type="match status" value="1"/>
</dbReference>
<comment type="caution">
    <text evidence="2">The sequence shown here is derived from an EMBL/GenBank/DDBJ whole genome shotgun (WGS) entry which is preliminary data.</text>
</comment>
<sequence length="196" mass="22390">MSPMSRSLEIEYKSMLTAEEYQRVKTQLKLSETDFFVQTNHYFDSADWQLRSRQMGLRIRQFPDKAELTLKLPQPTGLLEVTDPLTLTEAQTILTTKHLPAGHVTAELEQQGINPRQLQPIGSLTTKRAEVALPEGLLALDESWYGAEHDYEIELEVTDALSGAQNFQLLLNKWQILKKGAKNKVQRMIEALHPFN</sequence>
<keyword evidence="3" id="KW-1185">Reference proteome</keyword>
<dbReference type="Proteomes" id="UP000181884">
    <property type="component" value="Unassembled WGS sequence"/>
</dbReference>
<evidence type="ECO:0000259" key="1">
    <source>
        <dbReference type="PROSITE" id="PS51707"/>
    </source>
</evidence>
<dbReference type="PIRSF" id="PIRSF012526">
    <property type="entry name" value="CYTH_UCP012526"/>
    <property type="match status" value="1"/>
</dbReference>
<feature type="domain" description="CYTH" evidence="1">
    <location>
        <begin position="7"/>
        <end position="195"/>
    </location>
</feature>
<dbReference type="InterPro" id="IPR033469">
    <property type="entry name" value="CYTH-like_dom_sf"/>
</dbReference>
<organism evidence="2 3">
    <name type="scientific">Enterococcus canis</name>
    <dbReference type="NCBI Taxonomy" id="214095"/>
    <lineage>
        <taxon>Bacteria</taxon>
        <taxon>Bacillati</taxon>
        <taxon>Bacillota</taxon>
        <taxon>Bacilli</taxon>
        <taxon>Lactobacillales</taxon>
        <taxon>Enterococcaceae</taxon>
        <taxon>Enterococcus</taxon>
    </lineage>
</organism>
<dbReference type="InterPro" id="IPR009195">
    <property type="entry name" value="Uncharacterised_YjbK"/>
</dbReference>
<evidence type="ECO:0000313" key="3">
    <source>
        <dbReference type="Proteomes" id="UP000181884"/>
    </source>
</evidence>
<name>A0A1L8RGJ0_9ENTE</name>